<evidence type="ECO:0000256" key="3">
    <source>
        <dbReference type="ARBA" id="ARBA00022729"/>
    </source>
</evidence>
<comment type="caution">
    <text evidence="8">The sequence shown here is derived from an EMBL/GenBank/DDBJ whole genome shotgun (WGS) entry which is preliminary data.</text>
</comment>
<dbReference type="Gene3D" id="2.80.10.50">
    <property type="match status" value="1"/>
</dbReference>
<reference evidence="8" key="1">
    <citation type="journal article" date="2021" name="Cell">
        <title>Tracing the genetic footprints of vertebrate landing in non-teleost ray-finned fishes.</title>
        <authorList>
            <person name="Bi X."/>
            <person name="Wang K."/>
            <person name="Yang L."/>
            <person name="Pan H."/>
            <person name="Jiang H."/>
            <person name="Wei Q."/>
            <person name="Fang M."/>
            <person name="Yu H."/>
            <person name="Zhu C."/>
            <person name="Cai Y."/>
            <person name="He Y."/>
            <person name="Gan X."/>
            <person name="Zeng H."/>
            <person name="Yu D."/>
            <person name="Zhu Y."/>
            <person name="Jiang H."/>
            <person name="Qiu Q."/>
            <person name="Yang H."/>
            <person name="Zhang Y.E."/>
            <person name="Wang W."/>
            <person name="Zhu M."/>
            <person name="He S."/>
            <person name="Zhang G."/>
        </authorList>
    </citation>
    <scope>NUCLEOTIDE SEQUENCE</scope>
    <source>
        <strain evidence="8">Allg_001</strain>
    </source>
</reference>
<keyword evidence="9" id="KW-1185">Reference proteome</keyword>
<evidence type="ECO:0000256" key="2">
    <source>
        <dbReference type="ARBA" id="ARBA00011016"/>
    </source>
</evidence>
<name>A0A8J7NID2_ATRSP</name>
<dbReference type="InterPro" id="IPR026664">
    <property type="entry name" value="Stereocilin-rel"/>
</dbReference>
<evidence type="ECO:0000256" key="1">
    <source>
        <dbReference type="ARBA" id="ARBA00004370"/>
    </source>
</evidence>
<evidence type="ECO:0000256" key="6">
    <source>
        <dbReference type="ARBA" id="ARBA00023180"/>
    </source>
</evidence>
<dbReference type="GO" id="GO:0016020">
    <property type="term" value="C:membrane"/>
    <property type="evidence" value="ECO:0007669"/>
    <property type="project" value="UniProtKB-SubCell"/>
</dbReference>
<dbReference type="CDD" id="cd23298">
    <property type="entry name" value="beta-trefoil_IL18"/>
    <property type="match status" value="1"/>
</dbReference>
<evidence type="ECO:0000313" key="9">
    <source>
        <dbReference type="Proteomes" id="UP000736164"/>
    </source>
</evidence>
<feature type="non-terminal residue" evidence="8">
    <location>
        <position position="1424"/>
    </location>
</feature>
<keyword evidence="6" id="KW-0325">Glycoprotein</keyword>
<proteinExistence type="inferred from homology"/>
<organism evidence="8 9">
    <name type="scientific">Atractosteus spatula</name>
    <name type="common">Alligator gar</name>
    <name type="synonym">Lepisosteus spatula</name>
    <dbReference type="NCBI Taxonomy" id="7917"/>
    <lineage>
        <taxon>Eukaryota</taxon>
        <taxon>Metazoa</taxon>
        <taxon>Chordata</taxon>
        <taxon>Craniata</taxon>
        <taxon>Vertebrata</taxon>
        <taxon>Euteleostomi</taxon>
        <taxon>Actinopterygii</taxon>
        <taxon>Neopterygii</taxon>
        <taxon>Holostei</taxon>
        <taxon>Semionotiformes</taxon>
        <taxon>Lepisosteidae</taxon>
        <taxon>Atractosteus</taxon>
    </lineage>
</organism>
<dbReference type="InterPro" id="IPR010335">
    <property type="entry name" value="Mesothelin"/>
</dbReference>
<evidence type="ECO:0000256" key="4">
    <source>
        <dbReference type="ARBA" id="ARBA00022889"/>
    </source>
</evidence>
<keyword evidence="3" id="KW-0732">Signal</keyword>
<dbReference type="InterPro" id="IPR008996">
    <property type="entry name" value="IL1/FGF"/>
</dbReference>
<dbReference type="GO" id="GO:0007160">
    <property type="term" value="P:cell-matrix adhesion"/>
    <property type="evidence" value="ECO:0007669"/>
    <property type="project" value="TreeGrafter"/>
</dbReference>
<evidence type="ECO:0000313" key="8">
    <source>
        <dbReference type="EMBL" id="MBN3312583.1"/>
    </source>
</evidence>
<dbReference type="EMBL" id="JAAWVO010006404">
    <property type="protein sequence ID" value="MBN3312583.1"/>
    <property type="molecule type" value="Genomic_DNA"/>
</dbReference>
<dbReference type="PANTHER" id="PTHR23412">
    <property type="entry name" value="STEREOCILIN RELATED"/>
    <property type="match status" value="1"/>
</dbReference>
<keyword evidence="5" id="KW-0472">Membrane</keyword>
<feature type="compositionally biased region" description="Basic and acidic residues" evidence="7">
    <location>
        <begin position="1075"/>
        <end position="1090"/>
    </location>
</feature>
<sequence length="1424" mass="155892">VKMLNNTYDNLTSKVKKAVYEWIVRLYINATADPKIAGQANTYRFWITADVLRLMDRFLLQAPLSTLSSMVTQNPMPLYEVFSSADNHFSFFYDLKQSQADVLYAGLKNACQCNFTSPGNISRLGQLACFYPEIRRPLQAPAMDALFKLLNECRSDVRHIYEDVLSKVNVAGYNATQLSRLSAAVVGLSEAQLTSLNASTVKGALDTFAQNADLSGSQKEALLSSVSEGIIQEGNVGSLGLLASRLSSDTLIGINASELRKAFQSPYFARSIDAMEPVQKKAILLSILKSTNLSEALSFIPPSLISAVPCTDLRALGNFSSNWTNAYPWNKAQAIVVMEKVFPSLKTTNDFRALLHSVRGLTCAQIQSMTNSQLEAVSASPFLSRDQVRCASASYYRKLKTPANMTEAELKNTPPSFLVYAQSFAATVNKIPIQLCSSVVDLLARASPALLTKDSPRRAEILSYIMACYNATNASGLSLQQINSLGGAACFLGQEDIGAMSAAQFREAVDQLSDCGEPEPSVKTALLEKITTVYGDVPRWRAATLMQLRSLVMLFDLRFLYKLPVSVELEEGLALLLPPRRAPGGFVPEKLRFAYDSSSVSQLYAKMVLRLAAVDTMFKRDICSRVPTALQIKAMGNGNSILTPAQLECLDTDTFQASLEVLASVPGFSPLQLAALKTVALKAFPEPADEDIAALKRITLAFTSSDVSQSITMISIDTLSSIGQYRDWLNNLRVAKEILAIFLRDNPVDTLTSRQLIGLKYFLCAFTADQVKQLSAEEYSAAAREIGQLECPAEVLLALQEKAVEAYGDPSLWTKDEMDTVGTVTASLNSSQISSISEDALSYITPEAISLIPPSVFRALSPDLLSSLGIENYAAVKTSSSGGLSSTAAPVLVLVLTLAGLADPLLPNLQPLREPFPSDRDPFLSSVTHGVLNRRQDHEICFSDLLMMWLHGLRLTPSCRIFTKAKGIGRPELNMVVQLSTARTDALMEGMRGPVSPRGRVQLTEQSRDLVDRTGLSRLPSAFCALQASSGRAHPALVRGPDSHLGPEPDCPVDLLAAQGAMFRNTHSPAPLDEGSTRSHSEPQRRDHVIGRQFVAALLPAEHGRRRHDDSRGPSRSGKLDAFPAGPSRIAPGPPLARRHALEFLPGADPPKARKRKWVFALSCPDRPLWLGGERKSQPHAGRSLCPLTDAPPAWRGAAGARCEWAAAGFQFPIAEIRSPTLAVSPGCPQVGDSGSLGVCGWAEELAVTEPHLEPVDMSEFQCMEFAAVLENEIFFADIEEDSFRRMNKCLSRMIRNKNHQFLVADQGLVFENGPVEQVPFGRRFSIEMYGTTECARGVAVVIRFFSEGCWHVPEQVPDYVPDSCNDAVFFLQAVEGQSNKFMFESSRWRRWFLAFSSEGGFYKLVLQPRADEVDECQLFTLEK</sequence>
<comment type="similarity">
    <text evidence="2">Belongs to the mesothelin family.</text>
</comment>
<dbReference type="PANTHER" id="PTHR23412:SF18">
    <property type="entry name" value="OTOANCORIN"/>
    <property type="match status" value="1"/>
</dbReference>
<protein>
    <submittedName>
        <fullName evidence="8">OTOAN protein</fullName>
    </submittedName>
</protein>
<evidence type="ECO:0000256" key="7">
    <source>
        <dbReference type="SAM" id="MobiDB-lite"/>
    </source>
</evidence>
<feature type="non-terminal residue" evidence="8">
    <location>
        <position position="1"/>
    </location>
</feature>
<dbReference type="SUPFAM" id="SSF50353">
    <property type="entry name" value="Cytokine"/>
    <property type="match status" value="1"/>
</dbReference>
<feature type="region of interest" description="Disordered" evidence="7">
    <location>
        <begin position="1065"/>
        <end position="1135"/>
    </location>
</feature>
<evidence type="ECO:0000256" key="5">
    <source>
        <dbReference type="ARBA" id="ARBA00023136"/>
    </source>
</evidence>
<dbReference type="Pfam" id="PF06060">
    <property type="entry name" value="Mesothelin"/>
    <property type="match status" value="1"/>
</dbReference>
<accession>A0A8J7NID2</accession>
<comment type="subcellular location">
    <subcellularLocation>
        <location evidence="1">Membrane</location>
    </subcellularLocation>
</comment>
<dbReference type="Proteomes" id="UP000736164">
    <property type="component" value="Unassembled WGS sequence"/>
</dbReference>
<gene>
    <name evidence="8" type="primary">Otoa_2</name>
    <name evidence="8" type="ORF">GTO95_0004288</name>
</gene>
<keyword evidence="4" id="KW-0130">Cell adhesion</keyword>
<dbReference type="GO" id="GO:0009986">
    <property type="term" value="C:cell surface"/>
    <property type="evidence" value="ECO:0007669"/>
    <property type="project" value="TreeGrafter"/>
</dbReference>